<evidence type="ECO:0000256" key="11">
    <source>
        <dbReference type="ARBA" id="ARBA00031871"/>
    </source>
</evidence>
<sequence>MASLEETSQHCNDIVESYLRLSPNESEFIKCTQDAINETKRCILDEIFCKWCPFSGEISLSYNGGKDCQVLLIVYLSCLWEYYKKGSQASFPLAELPAAFISLEECFPKLQDFIEFTAMKYHLNLYKSPLHPDKKIKMADAFDIYLNEFPRIKGILIGIRRTDPFGEKLVPIEKTDSGWPEFMRLQPILHWSLASVWSFLIYSNEPICELYSMGFTSLGKVTETDPNPYLMIENDKDHNRSNRFNWEEEHAFQNQKELNKENIESDYELVNVTETSIHTAGNQIHRDTKYYPGWYLTDDKLERCGRIKPAECYPQAPT</sequence>
<evidence type="ECO:0000313" key="14">
    <source>
        <dbReference type="EMBL" id="CCE65619.1"/>
    </source>
</evidence>
<keyword evidence="8" id="KW-0274">FAD</keyword>
<evidence type="ECO:0000313" key="15">
    <source>
        <dbReference type="Proteomes" id="UP000005666"/>
    </source>
</evidence>
<comment type="pathway">
    <text evidence="1">Cofactor biosynthesis; FAD biosynthesis; FAD from FMN: step 1/1.</text>
</comment>
<evidence type="ECO:0000256" key="12">
    <source>
        <dbReference type="ARBA" id="ARBA00049494"/>
    </source>
</evidence>
<keyword evidence="7" id="KW-0547">Nucleotide-binding</keyword>
<dbReference type="EC" id="2.7.7.2" evidence="2"/>
<dbReference type="Gene3D" id="3.40.50.620">
    <property type="entry name" value="HUPs"/>
    <property type="match status" value="1"/>
</dbReference>
<dbReference type="InterPro" id="IPR014729">
    <property type="entry name" value="Rossmann-like_a/b/a_fold"/>
</dbReference>
<dbReference type="HOGENOM" id="CLU_056971_0_1_1"/>
<dbReference type="CDD" id="cd23948">
    <property type="entry name" value="FAD_synthase"/>
    <property type="match status" value="1"/>
</dbReference>
<proteinExistence type="predicted"/>
<dbReference type="OMA" id="TVFIDQE"/>
<name>G8C0V8_TETPH</name>
<dbReference type="GeneID" id="11531822"/>
<evidence type="ECO:0000256" key="7">
    <source>
        <dbReference type="ARBA" id="ARBA00022741"/>
    </source>
</evidence>
<dbReference type="EMBL" id="HE612868">
    <property type="protein sequence ID" value="CCE65619.1"/>
    <property type="molecule type" value="Genomic_DNA"/>
</dbReference>
<keyword evidence="5" id="KW-0808">Transferase</keyword>
<dbReference type="InterPro" id="IPR002500">
    <property type="entry name" value="PAPS_reduct_dom"/>
</dbReference>
<dbReference type="eggNOG" id="KOG2644">
    <property type="taxonomic scope" value="Eukaryota"/>
</dbReference>
<protein>
    <recommendedName>
        <fullName evidence="2">FAD synthase</fullName>
        <ecNumber evidence="2">2.7.7.2</ecNumber>
    </recommendedName>
    <alternativeName>
        <fullName evidence="10">FAD pyrophosphorylase</fullName>
    </alternativeName>
    <alternativeName>
        <fullName evidence="11">FMN adenylyltransferase</fullName>
    </alternativeName>
</protein>
<dbReference type="OrthoDB" id="270728at2759"/>
<evidence type="ECO:0000256" key="9">
    <source>
        <dbReference type="ARBA" id="ARBA00022840"/>
    </source>
</evidence>
<keyword evidence="15" id="KW-1185">Reference proteome</keyword>
<keyword evidence="6" id="KW-0548">Nucleotidyltransferase</keyword>
<dbReference type="GO" id="GO:0005524">
    <property type="term" value="F:ATP binding"/>
    <property type="evidence" value="ECO:0007669"/>
    <property type="project" value="UniProtKB-KW"/>
</dbReference>
<dbReference type="GO" id="GO:0006747">
    <property type="term" value="P:FAD biosynthetic process"/>
    <property type="evidence" value="ECO:0007669"/>
    <property type="project" value="TreeGrafter"/>
</dbReference>
<evidence type="ECO:0000256" key="8">
    <source>
        <dbReference type="ARBA" id="ARBA00022827"/>
    </source>
</evidence>
<gene>
    <name evidence="14" type="primary">TPHA0M00440</name>
    <name evidence="14" type="ordered locus">TPHA_0M00440</name>
</gene>
<evidence type="ECO:0000256" key="4">
    <source>
        <dbReference type="ARBA" id="ARBA00022643"/>
    </source>
</evidence>
<dbReference type="STRING" id="1071381.G8C0V8"/>
<evidence type="ECO:0000256" key="10">
    <source>
        <dbReference type="ARBA" id="ARBA00031145"/>
    </source>
</evidence>
<evidence type="ECO:0000256" key="2">
    <source>
        <dbReference type="ARBA" id="ARBA00012393"/>
    </source>
</evidence>
<dbReference type="PANTHER" id="PTHR23293">
    <property type="entry name" value="FAD SYNTHETASE-RELATED FMN ADENYLYLTRANSFERASE"/>
    <property type="match status" value="1"/>
</dbReference>
<dbReference type="AlphaFoldDB" id="G8C0V8"/>
<dbReference type="SUPFAM" id="SSF52402">
    <property type="entry name" value="Adenine nucleotide alpha hydrolases-like"/>
    <property type="match status" value="1"/>
</dbReference>
<evidence type="ECO:0000256" key="5">
    <source>
        <dbReference type="ARBA" id="ARBA00022679"/>
    </source>
</evidence>
<accession>G8C0V8</accession>
<organism evidence="14 15">
    <name type="scientific">Tetrapisispora phaffii (strain ATCC 24235 / CBS 4417 / NBRC 1672 / NRRL Y-8282 / UCD 70-5)</name>
    <name type="common">Yeast</name>
    <name type="synonym">Fabospora phaffii</name>
    <dbReference type="NCBI Taxonomy" id="1071381"/>
    <lineage>
        <taxon>Eukaryota</taxon>
        <taxon>Fungi</taxon>
        <taxon>Dikarya</taxon>
        <taxon>Ascomycota</taxon>
        <taxon>Saccharomycotina</taxon>
        <taxon>Saccharomycetes</taxon>
        <taxon>Saccharomycetales</taxon>
        <taxon>Saccharomycetaceae</taxon>
        <taxon>Tetrapisispora</taxon>
    </lineage>
</organism>
<evidence type="ECO:0000256" key="6">
    <source>
        <dbReference type="ARBA" id="ARBA00022695"/>
    </source>
</evidence>
<dbReference type="Pfam" id="PF01507">
    <property type="entry name" value="PAPS_reduct"/>
    <property type="match status" value="1"/>
</dbReference>
<feature type="domain" description="Phosphoadenosine phosphosulphate reductase" evidence="13">
    <location>
        <begin position="58"/>
        <end position="225"/>
    </location>
</feature>
<evidence type="ECO:0000256" key="1">
    <source>
        <dbReference type="ARBA" id="ARBA00004726"/>
    </source>
</evidence>
<keyword evidence="4" id="KW-0288">FMN</keyword>
<dbReference type="PANTHER" id="PTHR23293:SF9">
    <property type="entry name" value="FAD SYNTHASE"/>
    <property type="match status" value="1"/>
</dbReference>
<evidence type="ECO:0000256" key="3">
    <source>
        <dbReference type="ARBA" id="ARBA00022630"/>
    </source>
</evidence>
<evidence type="ECO:0000259" key="13">
    <source>
        <dbReference type="Pfam" id="PF01507"/>
    </source>
</evidence>
<dbReference type="GO" id="GO:0003919">
    <property type="term" value="F:FMN adenylyltransferase activity"/>
    <property type="evidence" value="ECO:0007669"/>
    <property type="project" value="UniProtKB-EC"/>
</dbReference>
<keyword evidence="3" id="KW-0285">Flavoprotein</keyword>
<dbReference type="KEGG" id="tpf:TPHA_0M00440"/>
<dbReference type="RefSeq" id="XP_003688053.1">
    <property type="nucleotide sequence ID" value="XM_003688005.1"/>
</dbReference>
<keyword evidence="9" id="KW-0067">ATP-binding</keyword>
<dbReference type="Proteomes" id="UP000005666">
    <property type="component" value="Chromosome 13"/>
</dbReference>
<comment type="catalytic activity">
    <reaction evidence="12">
        <text>FMN + ATP + H(+) = FAD + diphosphate</text>
        <dbReference type="Rhea" id="RHEA:17237"/>
        <dbReference type="ChEBI" id="CHEBI:15378"/>
        <dbReference type="ChEBI" id="CHEBI:30616"/>
        <dbReference type="ChEBI" id="CHEBI:33019"/>
        <dbReference type="ChEBI" id="CHEBI:57692"/>
        <dbReference type="ChEBI" id="CHEBI:58210"/>
        <dbReference type="EC" id="2.7.7.2"/>
    </reaction>
</comment>
<reference evidence="14 15" key="1">
    <citation type="journal article" date="2011" name="Proc. Natl. Acad. Sci. U.S.A.">
        <title>Evolutionary erosion of yeast sex chromosomes by mating-type switching accidents.</title>
        <authorList>
            <person name="Gordon J.L."/>
            <person name="Armisen D."/>
            <person name="Proux-Wera E."/>
            <person name="Oheigeartaigh S.S."/>
            <person name="Byrne K.P."/>
            <person name="Wolfe K.H."/>
        </authorList>
    </citation>
    <scope>NUCLEOTIDE SEQUENCE [LARGE SCALE GENOMIC DNA]</scope>
    <source>
        <strain evidence="15">ATCC 24235 / CBS 4417 / NBRC 1672 / NRRL Y-8282 / UCD 70-5</strain>
    </source>
</reference>